<dbReference type="PROSITE" id="PS50011">
    <property type="entry name" value="PROTEIN_KINASE_DOM"/>
    <property type="match status" value="1"/>
</dbReference>
<dbReference type="GO" id="GO:0004672">
    <property type="term" value="F:protein kinase activity"/>
    <property type="evidence" value="ECO:0007669"/>
    <property type="project" value="InterPro"/>
</dbReference>
<dbReference type="SUPFAM" id="SSF56112">
    <property type="entry name" value="Protein kinase-like (PK-like)"/>
    <property type="match status" value="1"/>
</dbReference>
<dbReference type="InterPro" id="IPR036770">
    <property type="entry name" value="Ankyrin_rpt-contain_sf"/>
</dbReference>
<dbReference type="Gene3D" id="1.25.40.20">
    <property type="entry name" value="Ankyrin repeat-containing domain"/>
    <property type="match status" value="5"/>
</dbReference>
<dbReference type="PANTHER" id="PTHR24120">
    <property type="entry name" value="GH07239P"/>
    <property type="match status" value="1"/>
</dbReference>
<reference evidence="2 3" key="1">
    <citation type="submission" date="2019-05" db="EMBL/GenBank/DDBJ databases">
        <title>The compact genome of Giardia muris reveals important steps in the evolution of intestinal protozoan parasites.</title>
        <authorList>
            <person name="Xu F."/>
            <person name="Jimenez-Gonzalez A."/>
            <person name="Einarsson E."/>
            <person name="Astvaldsson A."/>
            <person name="Peirasmaki D."/>
            <person name="Eckmann L."/>
            <person name="Andersson J.O."/>
            <person name="Svard S.G."/>
            <person name="Jerlstrom-Hultqvist J."/>
        </authorList>
    </citation>
    <scope>NUCLEOTIDE SEQUENCE [LARGE SCALE GENOMIC DNA]</scope>
    <source>
        <strain evidence="2 3">Roberts-Thomson</strain>
    </source>
</reference>
<sequence length="1059" mass="118710">MSSLIDAVRNYDQTQFDQFADRSVYLGRQDNHGMTALMWALDSGRLDFAAKLIDEADKQNKAGVTALMYAARYNYVDLVKKLLEKETEDRDNYGRTALMYAAEHGHVECVRALRERESGMCDENGWTALMWAVRGKHKECANLLLSEAHLRSTKELLSLEGKSFPKGVSALDIANTVGIEVEGLSPPKQVITLNVSLTSELSYADLRKAVKKNDIGFIHANLNLVSRCGESTGTALMDAAGRGSDEMVRLLRPLEARLQDGRGWTALMHAVGRGHEECAGLLLLERDLKDREGRTAEDVANGLPKEMRDRMLRALRKPLDLLYLPPELGSFTITGLVGNDKTGIVYTACNRSHRNCLLRVVRYSSLPEKTRHAIGEEVRILPSLRHENVLSCLGVVDDPPQQTAYFVFPWHPKVLLEEIRDRREAGRSFGTDELWKCIRQIANGMQHLHEHDWFCRGLSPASIYLSKDGRCVLAPFELAQPLDAPLYLAPEIQRGSPHDHAADVWTLGAIVYEMCAGVPPFKSVDEISSGVVPCIRGRPGSLTDLVAKMFSSSPESRPSIQECLRSVSRGSDPHPPQRRSEDRFMEALHSRGREAYEEAMSLFEDGLELSPEQEAEACRLAVAKGWSRMAEQFEEAYRPEEGRTTMLMCAAMDRNLDLLRRYVHERRRQDENGWTALMHATIRNHRDSVKELLDEADIKSTKEVTRNGCTFPAGTTAKDIAKRLQDEKLIRVFSKHNGRSNAGFHERTDRASERVDNPLIDAAKNGRNGDVRRYLNEYGGKSDKDGWTALMYAADGGYYRCVSLLVEKEVGLQNKDGWTALMLAVRRGDVPCTELLLYEKDLRTTESWGGFPEGSTAESIAKGMRLDPVLGVLRRKPIDIVIPCENAVLYAINSRRPDIVERLLKEGQELTAEEEEACCRAAILKNLPEVAARFERSYRRREGEPTMLICAARNGDVELARKYINEAGCQNPSDGRTATMIAARKGDDEIVRILGDRELGMQDKDGKTALIYAIERGAKDIVMLLAEKEKDIPDKSGKTPREYAARRPEILAVLEQDAV</sequence>
<protein>
    <submittedName>
        <fullName evidence="2">Kinase, NEK</fullName>
    </submittedName>
</protein>
<keyword evidence="3" id="KW-1185">Reference proteome</keyword>
<keyword evidence="2" id="KW-0808">Transferase</keyword>
<evidence type="ECO:0000313" key="2">
    <source>
        <dbReference type="EMBL" id="TNJ26613.1"/>
    </source>
</evidence>
<dbReference type="Gene3D" id="3.30.200.20">
    <property type="entry name" value="Phosphorylase Kinase, domain 1"/>
    <property type="match status" value="1"/>
</dbReference>
<feature type="domain" description="Protein kinase" evidence="1">
    <location>
        <begin position="331"/>
        <end position="577"/>
    </location>
</feature>
<dbReference type="PANTHER" id="PTHR24120:SF4">
    <property type="entry name" value="GH07239P"/>
    <property type="match status" value="1"/>
</dbReference>
<evidence type="ECO:0000259" key="1">
    <source>
        <dbReference type="PROSITE" id="PS50011"/>
    </source>
</evidence>
<gene>
    <name evidence="2" type="ORF">GMRT_15847</name>
</gene>
<name>A0A4Z1SY57_GIAMU</name>
<dbReference type="Gene3D" id="1.10.510.10">
    <property type="entry name" value="Transferase(Phosphotransferase) domain 1"/>
    <property type="match status" value="1"/>
</dbReference>
<accession>A0A4Z1SY57</accession>
<dbReference type="SMART" id="SM00248">
    <property type="entry name" value="ANK"/>
    <property type="match status" value="12"/>
</dbReference>
<dbReference type="EMBL" id="VDLU01000005">
    <property type="protein sequence ID" value="TNJ26613.1"/>
    <property type="molecule type" value="Genomic_DNA"/>
</dbReference>
<dbReference type="GO" id="GO:0005524">
    <property type="term" value="F:ATP binding"/>
    <property type="evidence" value="ECO:0007669"/>
    <property type="project" value="InterPro"/>
</dbReference>
<dbReference type="InterPro" id="IPR000719">
    <property type="entry name" value="Prot_kinase_dom"/>
</dbReference>
<dbReference type="Pfam" id="PF00069">
    <property type="entry name" value="Pkinase"/>
    <property type="match status" value="1"/>
</dbReference>
<dbReference type="OrthoDB" id="439236at2759"/>
<organism evidence="2 3">
    <name type="scientific">Giardia muris</name>
    <dbReference type="NCBI Taxonomy" id="5742"/>
    <lineage>
        <taxon>Eukaryota</taxon>
        <taxon>Metamonada</taxon>
        <taxon>Diplomonadida</taxon>
        <taxon>Hexamitidae</taxon>
        <taxon>Giardiinae</taxon>
        <taxon>Giardia</taxon>
    </lineage>
</organism>
<keyword evidence="2" id="KW-0418">Kinase</keyword>
<evidence type="ECO:0000313" key="3">
    <source>
        <dbReference type="Proteomes" id="UP000315496"/>
    </source>
</evidence>
<proteinExistence type="predicted"/>
<dbReference type="InterPro" id="IPR002110">
    <property type="entry name" value="Ankyrin_rpt"/>
</dbReference>
<dbReference type="Proteomes" id="UP000315496">
    <property type="component" value="Chromosome 5"/>
</dbReference>
<dbReference type="InterPro" id="IPR011009">
    <property type="entry name" value="Kinase-like_dom_sf"/>
</dbReference>
<dbReference type="AlphaFoldDB" id="A0A4Z1SY57"/>
<comment type="caution">
    <text evidence="2">The sequence shown here is derived from an EMBL/GenBank/DDBJ whole genome shotgun (WGS) entry which is preliminary data.</text>
</comment>
<dbReference type="Pfam" id="PF12796">
    <property type="entry name" value="Ank_2"/>
    <property type="match status" value="6"/>
</dbReference>
<dbReference type="VEuPathDB" id="GiardiaDB:GMRT_15847"/>
<dbReference type="SUPFAM" id="SSF48403">
    <property type="entry name" value="Ankyrin repeat"/>
    <property type="match status" value="2"/>
</dbReference>